<sequence length="42" mass="4751">MTILALYLPGSGALPRWARITVGIVVLGLIATRLWLTFRRRK</sequence>
<reference evidence="2 3" key="1">
    <citation type="submission" date="2017-08" db="EMBL/GenBank/DDBJ databases">
        <title>Complete Genome Sequence of Streptomyces formicae KY5, the formicamycin producer.</title>
        <authorList>
            <person name="Holmes N.A."/>
            <person name="Devine R."/>
            <person name="Qin Z."/>
            <person name="Seipke R.F."/>
            <person name="Wilkinson B."/>
            <person name="Hutchings M.I."/>
        </authorList>
    </citation>
    <scope>NUCLEOTIDE SEQUENCE [LARGE SCALE GENOMIC DNA]</scope>
    <source>
        <strain evidence="2 3">KY5</strain>
    </source>
</reference>
<evidence type="ECO:0000313" key="3">
    <source>
        <dbReference type="Proteomes" id="UP000221011"/>
    </source>
</evidence>
<dbReference type="AlphaFoldDB" id="A0A291Q2R7"/>
<dbReference type="Proteomes" id="UP000221011">
    <property type="component" value="Chromosome"/>
</dbReference>
<name>A0A291Q2R7_9ACTN</name>
<proteinExistence type="predicted"/>
<protein>
    <submittedName>
        <fullName evidence="2">Uncharacterized protein</fullName>
    </submittedName>
</protein>
<keyword evidence="3" id="KW-1185">Reference proteome</keyword>
<gene>
    <name evidence="2" type="ORF">KY5_0884</name>
</gene>
<dbReference type="KEGG" id="sfk:KY5_0884"/>
<feature type="transmembrane region" description="Helical" evidence="1">
    <location>
        <begin position="17"/>
        <end position="36"/>
    </location>
</feature>
<evidence type="ECO:0000256" key="1">
    <source>
        <dbReference type="SAM" id="Phobius"/>
    </source>
</evidence>
<evidence type="ECO:0000313" key="2">
    <source>
        <dbReference type="EMBL" id="ATL25902.1"/>
    </source>
</evidence>
<dbReference type="RefSeq" id="WP_267894262.1">
    <property type="nucleotide sequence ID" value="NZ_CP022685.1"/>
</dbReference>
<dbReference type="EMBL" id="CP022685">
    <property type="protein sequence ID" value="ATL25902.1"/>
    <property type="molecule type" value="Genomic_DNA"/>
</dbReference>
<keyword evidence="1" id="KW-1133">Transmembrane helix</keyword>
<keyword evidence="1" id="KW-0472">Membrane</keyword>
<keyword evidence="1" id="KW-0812">Transmembrane</keyword>
<accession>A0A291Q2R7</accession>
<organism evidence="2 3">
    <name type="scientific">Streptomyces formicae</name>
    <dbReference type="NCBI Taxonomy" id="1616117"/>
    <lineage>
        <taxon>Bacteria</taxon>
        <taxon>Bacillati</taxon>
        <taxon>Actinomycetota</taxon>
        <taxon>Actinomycetes</taxon>
        <taxon>Kitasatosporales</taxon>
        <taxon>Streptomycetaceae</taxon>
        <taxon>Streptomyces</taxon>
    </lineage>
</organism>